<organism evidence="1 2">
    <name type="scientific">Colletotrichum phormii</name>
    <dbReference type="NCBI Taxonomy" id="359342"/>
    <lineage>
        <taxon>Eukaryota</taxon>
        <taxon>Fungi</taxon>
        <taxon>Dikarya</taxon>
        <taxon>Ascomycota</taxon>
        <taxon>Pezizomycotina</taxon>
        <taxon>Sordariomycetes</taxon>
        <taxon>Hypocreomycetidae</taxon>
        <taxon>Glomerellales</taxon>
        <taxon>Glomerellaceae</taxon>
        <taxon>Colletotrichum</taxon>
        <taxon>Colletotrichum acutatum species complex</taxon>
    </lineage>
</organism>
<sequence length="155" mass="17284">MSGSRHSCTSGRMCICLVLLTSRISTQDGAAVQRPPLPLRMGFLIMSIALNGCDVVVFFGSSKLHGTASLSRVLPNCHWPSDSKDHGPCANVVQPTRHYARRDEALGHPPFYSVAAYGVRACENRQLVRNDKTLTTTDQCNRMPYRFCRLFRQVQ</sequence>
<protein>
    <submittedName>
        <fullName evidence="1">Uncharacterized protein</fullName>
    </submittedName>
</protein>
<gene>
    <name evidence="1" type="ORF">BDP81DRAFT_85588</name>
</gene>
<dbReference type="GeneID" id="85481259"/>
<evidence type="ECO:0000313" key="1">
    <source>
        <dbReference type="EMBL" id="KAK1654584.1"/>
    </source>
</evidence>
<name>A0AAJ0A1X8_9PEZI</name>
<dbReference type="AlphaFoldDB" id="A0AAJ0A1X8"/>
<dbReference type="Proteomes" id="UP001243989">
    <property type="component" value="Unassembled WGS sequence"/>
</dbReference>
<evidence type="ECO:0000313" key="2">
    <source>
        <dbReference type="Proteomes" id="UP001243989"/>
    </source>
</evidence>
<keyword evidence="2" id="KW-1185">Reference proteome</keyword>
<accession>A0AAJ0A1X8</accession>
<comment type="caution">
    <text evidence="1">The sequence shown here is derived from an EMBL/GenBank/DDBJ whole genome shotgun (WGS) entry which is preliminary data.</text>
</comment>
<proteinExistence type="predicted"/>
<dbReference type="RefSeq" id="XP_060450628.1">
    <property type="nucleotide sequence ID" value="XM_060596397.1"/>
</dbReference>
<dbReference type="EMBL" id="JAHMHQ010000002">
    <property type="protein sequence ID" value="KAK1654584.1"/>
    <property type="molecule type" value="Genomic_DNA"/>
</dbReference>
<reference evidence="1" key="1">
    <citation type="submission" date="2021-06" db="EMBL/GenBank/DDBJ databases">
        <title>Comparative genomics, transcriptomics and evolutionary studies reveal genomic signatures of adaptation to plant cell wall in hemibiotrophic fungi.</title>
        <authorList>
            <consortium name="DOE Joint Genome Institute"/>
            <person name="Baroncelli R."/>
            <person name="Diaz J.F."/>
            <person name="Benocci T."/>
            <person name="Peng M."/>
            <person name="Battaglia E."/>
            <person name="Haridas S."/>
            <person name="Andreopoulos W."/>
            <person name="Labutti K."/>
            <person name="Pangilinan J."/>
            <person name="Floch G.L."/>
            <person name="Makela M.R."/>
            <person name="Henrissat B."/>
            <person name="Grigoriev I.V."/>
            <person name="Crouch J.A."/>
            <person name="De Vries R.P."/>
            <person name="Sukno S.A."/>
            <person name="Thon M.R."/>
        </authorList>
    </citation>
    <scope>NUCLEOTIDE SEQUENCE</scope>
    <source>
        <strain evidence="1">CBS 102054</strain>
    </source>
</reference>